<feature type="transmembrane region" description="Helical" evidence="7">
    <location>
        <begin position="6"/>
        <end position="27"/>
    </location>
</feature>
<name>A0A7Y4KVT7_9ACTN</name>
<feature type="transmembrane region" description="Helical" evidence="7">
    <location>
        <begin position="236"/>
        <end position="257"/>
    </location>
</feature>
<reference evidence="9 12" key="2">
    <citation type="submission" date="2020-08" db="EMBL/GenBank/DDBJ databases">
        <title>Sequencing the genomes of 1000 actinobacteria strains.</title>
        <authorList>
            <person name="Klenk H.-P."/>
        </authorList>
    </citation>
    <scope>NUCLEOTIDE SEQUENCE [LARGE SCALE GENOMIC DNA]</scope>
    <source>
        <strain evidence="9 12">DSM 15626</strain>
    </source>
</reference>
<feature type="transmembrane region" description="Helical" evidence="7">
    <location>
        <begin position="102"/>
        <end position="124"/>
    </location>
</feature>
<evidence type="ECO:0000256" key="7">
    <source>
        <dbReference type="RuleBase" id="RU363032"/>
    </source>
</evidence>
<evidence type="ECO:0000256" key="1">
    <source>
        <dbReference type="ARBA" id="ARBA00004651"/>
    </source>
</evidence>
<evidence type="ECO:0000256" key="5">
    <source>
        <dbReference type="ARBA" id="ARBA00022989"/>
    </source>
</evidence>
<dbReference type="CDD" id="cd06261">
    <property type="entry name" value="TM_PBP2"/>
    <property type="match status" value="1"/>
</dbReference>
<protein>
    <submittedName>
        <fullName evidence="10">Carbohydrate ABC transporter permease</fullName>
    </submittedName>
    <submittedName>
        <fullName evidence="9">Raffinose/stachyose/melibiose transport system permease protein</fullName>
    </submittedName>
</protein>
<proteinExistence type="inferred from homology"/>
<evidence type="ECO:0000256" key="3">
    <source>
        <dbReference type="ARBA" id="ARBA00022475"/>
    </source>
</evidence>
<dbReference type="SUPFAM" id="SSF161098">
    <property type="entry name" value="MetI-like"/>
    <property type="match status" value="1"/>
</dbReference>
<gene>
    <name evidence="9" type="ORF">HNR71_003418</name>
    <name evidence="10" type="ORF">HPO96_05130</name>
</gene>
<feature type="transmembrane region" description="Helical" evidence="7">
    <location>
        <begin position="209"/>
        <end position="229"/>
    </location>
</feature>
<sequence length="272" mass="29503">MRVIRTSILTVAGAVMLAPLYLLVVNSFKSQQDIMERPFSFLVHLSPSYLWDALTAPTYNVVRGYLVTAGFVIGVGLLCLLVTIPAAYVVARGMRRAHRVALMIMLAGLFIPSQVLVIPVVYVLRSIGLMGTVPGFLLFETTLTIPVSVFLFTGFIQTIPRQLDEAARIDGASRFRILVQVIVPLMRPAIATVVVLNAVSVWADFVNPQIILGPASGIYTVTTGVYAAIGQFSTNFAAVYPNLLLAIAPVFVFFVFMQRHIISGLTSGALKG</sequence>
<comment type="subcellular location">
    <subcellularLocation>
        <location evidence="1 7">Cell membrane</location>
        <topology evidence="1 7">Multi-pass membrane protein</topology>
    </subcellularLocation>
</comment>
<evidence type="ECO:0000256" key="2">
    <source>
        <dbReference type="ARBA" id="ARBA00022448"/>
    </source>
</evidence>
<evidence type="ECO:0000313" key="10">
    <source>
        <dbReference type="EMBL" id="NOL39623.1"/>
    </source>
</evidence>
<evidence type="ECO:0000259" key="8">
    <source>
        <dbReference type="PROSITE" id="PS50928"/>
    </source>
</evidence>
<feature type="domain" description="ABC transmembrane type-1" evidence="8">
    <location>
        <begin position="65"/>
        <end position="257"/>
    </location>
</feature>
<evidence type="ECO:0000256" key="4">
    <source>
        <dbReference type="ARBA" id="ARBA00022692"/>
    </source>
</evidence>
<keyword evidence="3" id="KW-1003">Cell membrane</keyword>
<accession>A0A7Y4KVT7</accession>
<reference evidence="10 11" key="1">
    <citation type="submission" date="2020-05" db="EMBL/GenBank/DDBJ databases">
        <title>Genome sequence of Kribbella sandramycini ATCC 39419.</title>
        <authorList>
            <person name="Maclea K.S."/>
            <person name="Fair J.L."/>
        </authorList>
    </citation>
    <scope>NUCLEOTIDE SEQUENCE [LARGE SCALE GENOMIC DNA]</scope>
    <source>
        <strain evidence="10 11">ATCC 39419</strain>
    </source>
</reference>
<dbReference type="GO" id="GO:0055085">
    <property type="term" value="P:transmembrane transport"/>
    <property type="evidence" value="ECO:0007669"/>
    <property type="project" value="InterPro"/>
</dbReference>
<dbReference type="PROSITE" id="PS50928">
    <property type="entry name" value="ABC_TM1"/>
    <property type="match status" value="1"/>
</dbReference>
<dbReference type="PANTHER" id="PTHR32243">
    <property type="entry name" value="MALTOSE TRANSPORT SYSTEM PERMEASE-RELATED"/>
    <property type="match status" value="1"/>
</dbReference>
<evidence type="ECO:0000313" key="12">
    <source>
        <dbReference type="Proteomes" id="UP000553957"/>
    </source>
</evidence>
<evidence type="ECO:0000313" key="9">
    <source>
        <dbReference type="EMBL" id="MBB6567781.1"/>
    </source>
</evidence>
<organism evidence="10 11">
    <name type="scientific">Kribbella sandramycini</name>
    <dbReference type="NCBI Taxonomy" id="60450"/>
    <lineage>
        <taxon>Bacteria</taxon>
        <taxon>Bacillati</taxon>
        <taxon>Actinomycetota</taxon>
        <taxon>Actinomycetes</taxon>
        <taxon>Propionibacteriales</taxon>
        <taxon>Kribbellaceae</taxon>
        <taxon>Kribbella</taxon>
    </lineage>
</organism>
<dbReference type="GO" id="GO:0005886">
    <property type="term" value="C:plasma membrane"/>
    <property type="evidence" value="ECO:0007669"/>
    <property type="project" value="UniProtKB-SubCell"/>
</dbReference>
<feature type="transmembrane region" description="Helical" evidence="7">
    <location>
        <begin position="177"/>
        <end position="203"/>
    </location>
</feature>
<dbReference type="PANTHER" id="PTHR32243:SF24">
    <property type="entry name" value="DIACETYLCHITOBIOSE UPTAKE SYSTEM PERMEASE PROTEIN NGCG"/>
    <property type="match status" value="1"/>
</dbReference>
<dbReference type="AlphaFoldDB" id="A0A7Y4KVT7"/>
<keyword evidence="6 7" id="KW-0472">Membrane</keyword>
<keyword evidence="2 7" id="KW-0813">Transport</keyword>
<evidence type="ECO:0000256" key="6">
    <source>
        <dbReference type="ARBA" id="ARBA00023136"/>
    </source>
</evidence>
<keyword evidence="5 7" id="KW-1133">Transmembrane helix</keyword>
<dbReference type="Proteomes" id="UP000534306">
    <property type="component" value="Unassembled WGS sequence"/>
</dbReference>
<dbReference type="RefSeq" id="WP_171671400.1">
    <property type="nucleotide sequence ID" value="NZ_BAAAGT010000003.1"/>
</dbReference>
<dbReference type="EMBL" id="JACHKF010000001">
    <property type="protein sequence ID" value="MBB6567781.1"/>
    <property type="molecule type" value="Genomic_DNA"/>
</dbReference>
<keyword evidence="11" id="KW-1185">Reference proteome</keyword>
<dbReference type="EMBL" id="JABJRC010000001">
    <property type="protein sequence ID" value="NOL39623.1"/>
    <property type="molecule type" value="Genomic_DNA"/>
</dbReference>
<dbReference type="Gene3D" id="1.10.3720.10">
    <property type="entry name" value="MetI-like"/>
    <property type="match status" value="1"/>
</dbReference>
<comment type="similarity">
    <text evidence="7">Belongs to the binding-protein-dependent transport system permease family.</text>
</comment>
<dbReference type="InterPro" id="IPR035906">
    <property type="entry name" value="MetI-like_sf"/>
</dbReference>
<feature type="transmembrane region" description="Helical" evidence="7">
    <location>
        <begin position="136"/>
        <end position="156"/>
    </location>
</feature>
<evidence type="ECO:0000313" key="11">
    <source>
        <dbReference type="Proteomes" id="UP000534306"/>
    </source>
</evidence>
<dbReference type="Proteomes" id="UP000553957">
    <property type="component" value="Unassembled WGS sequence"/>
</dbReference>
<keyword evidence="4 7" id="KW-0812">Transmembrane</keyword>
<dbReference type="Pfam" id="PF00528">
    <property type="entry name" value="BPD_transp_1"/>
    <property type="match status" value="1"/>
</dbReference>
<dbReference type="InterPro" id="IPR050901">
    <property type="entry name" value="BP-dep_ABC_trans_perm"/>
</dbReference>
<comment type="caution">
    <text evidence="10">The sequence shown here is derived from an EMBL/GenBank/DDBJ whole genome shotgun (WGS) entry which is preliminary data.</text>
</comment>
<feature type="transmembrane region" description="Helical" evidence="7">
    <location>
        <begin position="65"/>
        <end position="90"/>
    </location>
</feature>
<dbReference type="InterPro" id="IPR000515">
    <property type="entry name" value="MetI-like"/>
</dbReference>